<dbReference type="EMBL" id="BK016125">
    <property type="protein sequence ID" value="DAF97056.1"/>
    <property type="molecule type" value="Genomic_DNA"/>
</dbReference>
<organism evidence="1">
    <name type="scientific">Siphoviridae sp. ctg6c78</name>
    <dbReference type="NCBI Taxonomy" id="2825603"/>
    <lineage>
        <taxon>Viruses</taxon>
        <taxon>Duplodnaviria</taxon>
        <taxon>Heunggongvirae</taxon>
        <taxon>Uroviricota</taxon>
        <taxon>Caudoviricetes</taxon>
    </lineage>
</organism>
<accession>A0A8S5URD4</accession>
<sequence length="95" mass="10652">MALFKTLRGKRENLPEEKTDGYAYFCIDDGTFWIDYLDNDTVQRKQINAKEAEELTGMSISNALSSSIAEIPTSKAVSDALNNKILVRTWTSSDV</sequence>
<evidence type="ECO:0000313" key="1">
    <source>
        <dbReference type="EMBL" id="DAF97056.1"/>
    </source>
</evidence>
<reference evidence="1" key="1">
    <citation type="journal article" date="2021" name="Proc. Natl. Acad. Sci. U.S.A.">
        <title>A Catalog of Tens of Thousands of Viruses from Human Metagenomes Reveals Hidden Associations with Chronic Diseases.</title>
        <authorList>
            <person name="Tisza M.J."/>
            <person name="Buck C.B."/>
        </authorList>
    </citation>
    <scope>NUCLEOTIDE SEQUENCE</scope>
    <source>
        <strain evidence="1">Ctg6c78</strain>
    </source>
</reference>
<proteinExistence type="predicted"/>
<protein>
    <submittedName>
        <fullName evidence="1">Uncharacterized protein</fullName>
    </submittedName>
</protein>
<name>A0A8S5URD4_9CAUD</name>